<evidence type="ECO:0000259" key="3">
    <source>
        <dbReference type="PROSITE" id="PS50186"/>
    </source>
</evidence>
<feature type="domain" description="DEP" evidence="3">
    <location>
        <begin position="25"/>
        <end position="111"/>
    </location>
</feature>
<dbReference type="PANTHER" id="PTHR16206">
    <property type="entry name" value="DEP DOMAIN-CONTAINING"/>
    <property type="match status" value="1"/>
</dbReference>
<dbReference type="EMBL" id="JYDI01000261">
    <property type="protein sequence ID" value="KRY46985.1"/>
    <property type="molecule type" value="Genomic_DNA"/>
</dbReference>
<keyword evidence="2" id="KW-0472">Membrane</keyword>
<keyword evidence="5" id="KW-1185">Reference proteome</keyword>
<feature type="region of interest" description="Disordered" evidence="1">
    <location>
        <begin position="618"/>
        <end position="641"/>
    </location>
</feature>
<dbReference type="GO" id="GO:0035556">
    <property type="term" value="P:intracellular signal transduction"/>
    <property type="evidence" value="ECO:0007669"/>
    <property type="project" value="InterPro"/>
</dbReference>
<evidence type="ECO:0000256" key="2">
    <source>
        <dbReference type="SAM" id="Phobius"/>
    </source>
</evidence>
<gene>
    <name evidence="4" type="primary">depdc1a</name>
    <name evidence="4" type="ORF">T03_10965</name>
</gene>
<dbReference type="OrthoDB" id="524326at2759"/>
<name>A0A0V1CCD8_TRIBR</name>
<dbReference type="Gene3D" id="1.10.10.10">
    <property type="entry name" value="Winged helix-like DNA-binding domain superfamily/Winged helix DNA-binding domain"/>
    <property type="match status" value="1"/>
</dbReference>
<sequence>MSSAEVEQDAKYSATLIWNDVVRNFRSKMVLKNHWRYFTIYPNTFTGQEATDWLYNYLISKTKSKSKITKEKVKILLKKFYEREVFVEVIHSKKSKDEIIKDGRSLYRFTDTPLSALVQTPLALKMNRIKKEVHAMCPEKRHSAGLPSNLLEREKILCNTNRSVSMENIPFENHSQKTCKRFSSSDIDNLWKTCCLDSIKSFLAVDNLKSFIEESAIDASLIFYNANQFEIASKVNSNIDEPPPQIVQSMNCLANWPRRNEGVHIGFEMDILQTLATFFRNQKLIPKGLLMLSFTIMERARQLDGKLSNHMHYCARNSAFLSHSDLSCDYLAPVHRVSKNVTPLFQSNQTGGASLKKYSAIVTDEKPVMMNRYCLASSNSPKDKLEALSGLPGLVKSPTLVKTLEENTELLECPVSLKSFVKVQRAATLSTPKQRPRHLAGQFNVGDGVQQSLERRTFSTLFPISFRLSHVKELTIETVRNCFFMLDVKRRRWLQLLLRFMARVSTNHRLQLDKYGTTSNRVLVVDAFSSCFCLNEEKRRAVELLKFLLHHQLEIFAPSKRLEHDVNARISQLIFDEQGSIEEGISITSSLSLISRNDHGDGNFDDTKNTDQCVLLKNSNKQKNSNESSQHRSETSNEKTEHRSIFFKRHNFISRLIEAIGGRCSGWLIPIKSSIVVEKCVRRWDLDDNGSSVGLIIVGAQWMLFTGGWRIPEQVKAEIRIVDRRSGQLLHRCWTARNVCPRKSRDSCSSTSGVFVFDHVGRPTRNRTANSVITVVVVVVVIVVMIVMMSSVLLFIGCWVQLTTTVLTWALVMKKSTGPLEISAGDGFQVQLYDGQVSITTNQRHQQPNDTDIDLHTDSKNASAVIDDLLSEVVHNSMNDMLLKLSESLKTIIDKFQPKVESTPNQAAPLNMTRYSGRRVEKAEMDDSRLVDGLFSLLNMISSRGPTSGSLELGTVTPATSTLQPTTATSRPATVVEVPMELILQQIKFNSSTSTVVPTLVGGGHGQSDNRKNGNKSVRLIEQADFVPSSRQLSKKSKTDHRYLVETVLIAVGAVFGILTVVSIGMIVATFCQLKKPRHRSWALPVDAENSKTFLEPDKINQTQMASNSPCVDSYDRDVETMIAFTGLTASLDDSARHSNLYSKIRI</sequence>
<keyword evidence="2" id="KW-1133">Transmembrane helix</keyword>
<evidence type="ECO:0000256" key="1">
    <source>
        <dbReference type="SAM" id="MobiDB-lite"/>
    </source>
</evidence>
<protein>
    <submittedName>
        <fullName evidence="4">DEP domain-containing protein 1A</fullName>
    </submittedName>
</protein>
<reference evidence="4 5" key="1">
    <citation type="submission" date="2015-01" db="EMBL/GenBank/DDBJ databases">
        <title>Evolution of Trichinella species and genotypes.</title>
        <authorList>
            <person name="Korhonen P.K."/>
            <person name="Edoardo P."/>
            <person name="Giuseppe L.R."/>
            <person name="Gasser R.B."/>
        </authorList>
    </citation>
    <scope>NUCLEOTIDE SEQUENCE [LARGE SCALE GENOMIC DNA]</scope>
    <source>
        <strain evidence="4">ISS120</strain>
    </source>
</reference>
<keyword evidence="2" id="KW-0812">Transmembrane</keyword>
<evidence type="ECO:0000313" key="5">
    <source>
        <dbReference type="Proteomes" id="UP000054653"/>
    </source>
</evidence>
<dbReference type="Proteomes" id="UP000054653">
    <property type="component" value="Unassembled WGS sequence"/>
</dbReference>
<organism evidence="4 5">
    <name type="scientific">Trichinella britovi</name>
    <name type="common">Parasitic roundworm</name>
    <dbReference type="NCBI Taxonomy" id="45882"/>
    <lineage>
        <taxon>Eukaryota</taxon>
        <taxon>Metazoa</taxon>
        <taxon>Ecdysozoa</taxon>
        <taxon>Nematoda</taxon>
        <taxon>Enoplea</taxon>
        <taxon>Dorylaimia</taxon>
        <taxon>Trichinellida</taxon>
        <taxon>Trichinellidae</taxon>
        <taxon>Trichinella</taxon>
    </lineage>
</organism>
<dbReference type="SMART" id="SM00049">
    <property type="entry name" value="DEP"/>
    <property type="match status" value="1"/>
</dbReference>
<feature type="transmembrane region" description="Helical" evidence="2">
    <location>
        <begin position="1043"/>
        <end position="1071"/>
    </location>
</feature>
<dbReference type="AlphaFoldDB" id="A0A0V1CCD8"/>
<comment type="caution">
    <text evidence="4">The sequence shown here is derived from an EMBL/GenBank/DDBJ whole genome shotgun (WGS) entry which is preliminary data.</text>
</comment>
<dbReference type="SUPFAM" id="SSF46785">
    <property type="entry name" value="Winged helix' DNA-binding domain"/>
    <property type="match status" value="1"/>
</dbReference>
<dbReference type="PANTHER" id="PTHR16206:SF4">
    <property type="entry name" value="PROTEIN LET-99"/>
    <property type="match status" value="1"/>
</dbReference>
<dbReference type="STRING" id="45882.A0A0V1CCD8"/>
<feature type="compositionally biased region" description="Basic and acidic residues" evidence="1">
    <location>
        <begin position="629"/>
        <end position="641"/>
    </location>
</feature>
<dbReference type="InterPro" id="IPR000591">
    <property type="entry name" value="DEP_dom"/>
</dbReference>
<evidence type="ECO:0000313" key="4">
    <source>
        <dbReference type="EMBL" id="KRY46985.1"/>
    </source>
</evidence>
<feature type="compositionally biased region" description="Low complexity" evidence="1">
    <location>
        <begin position="618"/>
        <end position="628"/>
    </location>
</feature>
<feature type="transmembrane region" description="Helical" evidence="2">
    <location>
        <begin position="769"/>
        <end position="787"/>
    </location>
</feature>
<dbReference type="InterPro" id="IPR036388">
    <property type="entry name" value="WH-like_DNA-bd_sf"/>
</dbReference>
<dbReference type="InterPro" id="IPR036390">
    <property type="entry name" value="WH_DNA-bd_sf"/>
</dbReference>
<proteinExistence type="predicted"/>
<accession>A0A0V1CCD8</accession>
<dbReference type="PROSITE" id="PS50186">
    <property type="entry name" value="DEP"/>
    <property type="match status" value="1"/>
</dbReference>